<comment type="caution">
    <text evidence="1">The sequence shown here is derived from an EMBL/GenBank/DDBJ whole genome shotgun (WGS) entry which is preliminary data.</text>
</comment>
<dbReference type="Proteomes" id="UP000470772">
    <property type="component" value="Unassembled WGS sequence"/>
</dbReference>
<evidence type="ECO:0000313" key="2">
    <source>
        <dbReference type="Proteomes" id="UP000470772"/>
    </source>
</evidence>
<dbReference type="EMBL" id="WGGD01000005">
    <property type="protein sequence ID" value="MUN28105.1"/>
    <property type="molecule type" value="Genomic_DNA"/>
</dbReference>
<sequence length="100" mass="11453">MTKKLILVTTESHPMHKVFLEITEEISKETGIEKEVKVEDYAFVTDYGEKDDFGMPWLPQLFLQDDGNIKPILTSIPFNDSLKPDKEKAKNEALNKVKNA</sequence>
<evidence type="ECO:0008006" key="3">
    <source>
        <dbReference type="Google" id="ProtNLM"/>
    </source>
</evidence>
<organism evidence="1 2">
    <name type="scientific">Sulfuracidifex metallicus DSM 6482 = JCM 9184</name>
    <dbReference type="NCBI Taxonomy" id="523847"/>
    <lineage>
        <taxon>Archaea</taxon>
        <taxon>Thermoproteota</taxon>
        <taxon>Thermoprotei</taxon>
        <taxon>Sulfolobales</taxon>
        <taxon>Sulfolobaceae</taxon>
        <taxon>Sulfuracidifex</taxon>
    </lineage>
</organism>
<dbReference type="AlphaFoldDB" id="A0A6A9QLJ5"/>
<accession>A0A6A9QLJ5</accession>
<dbReference type="OrthoDB" id="36613at2157"/>
<gene>
    <name evidence="1" type="ORF">GC250_01180</name>
</gene>
<name>A0A6A9QLJ5_SULME</name>
<keyword evidence="2" id="KW-1185">Reference proteome</keyword>
<protein>
    <recommendedName>
        <fullName evidence="3">Thioredoxin</fullName>
    </recommendedName>
</protein>
<evidence type="ECO:0000313" key="1">
    <source>
        <dbReference type="EMBL" id="MUN28105.1"/>
    </source>
</evidence>
<dbReference type="RefSeq" id="WP_054838758.1">
    <property type="nucleotide sequence ID" value="NZ_BBBY01000017.1"/>
</dbReference>
<proteinExistence type="predicted"/>
<reference evidence="1 2" key="1">
    <citation type="submission" date="2019-10" db="EMBL/GenBank/DDBJ databases">
        <title>Sequencing and Assembly of Multiple Reported Metal-Biooxidizing Members of the Extremely Thermoacidophilic Archaeal Family Sulfolobaceae.</title>
        <authorList>
            <person name="Counts J.A."/>
            <person name="Kelly R.M."/>
        </authorList>
    </citation>
    <scope>NUCLEOTIDE SEQUENCE [LARGE SCALE GENOMIC DNA]</scope>
    <source>
        <strain evidence="1 2">DSM 6482</strain>
    </source>
</reference>